<comment type="caution">
    <text evidence="1">The sequence shown here is derived from an EMBL/GenBank/DDBJ whole genome shotgun (WGS) entry which is preliminary data.</text>
</comment>
<reference evidence="1 2" key="1">
    <citation type="journal article" date="2016" name="Nat. Commun.">
        <title>Thousands of microbial genomes shed light on interconnected biogeochemical processes in an aquifer system.</title>
        <authorList>
            <person name="Anantharaman K."/>
            <person name="Brown C.T."/>
            <person name="Hug L.A."/>
            <person name="Sharon I."/>
            <person name="Castelle C.J."/>
            <person name="Probst A.J."/>
            <person name="Thomas B.C."/>
            <person name="Singh A."/>
            <person name="Wilkins M.J."/>
            <person name="Karaoz U."/>
            <person name="Brodie E.L."/>
            <person name="Williams K.H."/>
            <person name="Hubbard S.S."/>
            <person name="Banfield J.F."/>
        </authorList>
    </citation>
    <scope>NUCLEOTIDE SEQUENCE [LARGE SCALE GENOMIC DNA]</scope>
</reference>
<organism evidence="1 2">
    <name type="scientific">Candidatus Curtissbacteria bacterium RIFCSPHIGHO2_01_FULL_41_13</name>
    <dbReference type="NCBI Taxonomy" id="1797745"/>
    <lineage>
        <taxon>Bacteria</taxon>
        <taxon>Candidatus Curtissiibacteriota</taxon>
    </lineage>
</organism>
<name>A0A1F5FY37_9BACT</name>
<sequence length="77" mass="8789">MQTQTISAKELRNNLPRIINSLKKGKDYTLIYRSKPVAEIRPVSSSQEGLKMLLAARKTLSFKSKKSAVQLVREERD</sequence>
<dbReference type="AlphaFoldDB" id="A0A1F5FY37"/>
<gene>
    <name evidence="1" type="ORF">A2696_01345</name>
</gene>
<dbReference type="EMBL" id="MFBA01000059">
    <property type="protein sequence ID" value="OGD84484.1"/>
    <property type="molecule type" value="Genomic_DNA"/>
</dbReference>
<dbReference type="Proteomes" id="UP000177069">
    <property type="component" value="Unassembled WGS sequence"/>
</dbReference>
<protein>
    <recommendedName>
        <fullName evidence="3">Antitoxin</fullName>
    </recommendedName>
</protein>
<evidence type="ECO:0000313" key="1">
    <source>
        <dbReference type="EMBL" id="OGD84484.1"/>
    </source>
</evidence>
<accession>A0A1F5FY37</accession>
<evidence type="ECO:0000313" key="2">
    <source>
        <dbReference type="Proteomes" id="UP000177069"/>
    </source>
</evidence>
<evidence type="ECO:0008006" key="3">
    <source>
        <dbReference type="Google" id="ProtNLM"/>
    </source>
</evidence>
<proteinExistence type="predicted"/>